<organism evidence="8 9">
    <name type="scientific">Cyberlindnera jadinii (strain ATCC 18201 / CBS 1600 / BCRC 20928 / JCM 3617 / NBRC 0987 / NRRL Y-1542)</name>
    <name type="common">Torula yeast</name>
    <name type="synonym">Candida utilis</name>
    <dbReference type="NCBI Taxonomy" id="983966"/>
    <lineage>
        <taxon>Eukaryota</taxon>
        <taxon>Fungi</taxon>
        <taxon>Dikarya</taxon>
        <taxon>Ascomycota</taxon>
        <taxon>Saccharomycotina</taxon>
        <taxon>Saccharomycetes</taxon>
        <taxon>Phaffomycetales</taxon>
        <taxon>Phaffomycetaceae</taxon>
        <taxon>Cyberlindnera</taxon>
    </lineage>
</organism>
<dbReference type="Proteomes" id="UP000094389">
    <property type="component" value="Unassembled WGS sequence"/>
</dbReference>
<dbReference type="EMBL" id="KV453947">
    <property type="protein sequence ID" value="ODV70944.1"/>
    <property type="molecule type" value="Genomic_DNA"/>
</dbReference>
<keyword evidence="4" id="KW-0072">Autophagy</keyword>
<dbReference type="GO" id="GO:0016192">
    <property type="term" value="P:vesicle-mediated transport"/>
    <property type="evidence" value="ECO:0007669"/>
    <property type="project" value="InterPro"/>
</dbReference>
<reference evidence="8 9" key="1">
    <citation type="journal article" date="2016" name="Proc. Natl. Acad. Sci. U.S.A.">
        <title>Comparative genomics of biotechnologically important yeasts.</title>
        <authorList>
            <person name="Riley R."/>
            <person name="Haridas S."/>
            <person name="Wolfe K.H."/>
            <person name="Lopes M.R."/>
            <person name="Hittinger C.T."/>
            <person name="Goeker M."/>
            <person name="Salamov A.A."/>
            <person name="Wisecaver J.H."/>
            <person name="Long T.M."/>
            <person name="Calvey C.H."/>
            <person name="Aerts A.L."/>
            <person name="Barry K.W."/>
            <person name="Choi C."/>
            <person name="Clum A."/>
            <person name="Coughlan A.Y."/>
            <person name="Deshpande S."/>
            <person name="Douglass A.P."/>
            <person name="Hanson S.J."/>
            <person name="Klenk H.-P."/>
            <person name="LaButti K.M."/>
            <person name="Lapidus A."/>
            <person name="Lindquist E.A."/>
            <person name="Lipzen A.M."/>
            <person name="Meier-Kolthoff J.P."/>
            <person name="Ohm R.A."/>
            <person name="Otillar R.P."/>
            <person name="Pangilinan J.L."/>
            <person name="Peng Y."/>
            <person name="Rokas A."/>
            <person name="Rosa C.A."/>
            <person name="Scheuner C."/>
            <person name="Sibirny A.A."/>
            <person name="Slot J.C."/>
            <person name="Stielow J.B."/>
            <person name="Sun H."/>
            <person name="Kurtzman C.P."/>
            <person name="Blackwell M."/>
            <person name="Grigoriev I.V."/>
            <person name="Jeffries T.W."/>
        </authorList>
    </citation>
    <scope>NUCLEOTIDE SEQUENCE [LARGE SCALE GENOMIC DNA]</scope>
    <source>
        <strain evidence="9">ATCC 18201 / CBS 1600 / BCRC 20928 / JCM 3617 / NBRC 0987 / NRRL Y-1542</strain>
    </source>
</reference>
<dbReference type="GO" id="GO:0000329">
    <property type="term" value="C:fungal-type vacuole membrane"/>
    <property type="evidence" value="ECO:0007669"/>
    <property type="project" value="TreeGrafter"/>
</dbReference>
<evidence type="ECO:0000256" key="4">
    <source>
        <dbReference type="RuleBase" id="RU367048"/>
    </source>
</evidence>
<dbReference type="InterPro" id="IPR043970">
    <property type="entry name" value="FUZ/MON1/HPS1_longin_3"/>
</dbReference>
<evidence type="ECO:0000256" key="1">
    <source>
        <dbReference type="ARBA" id="ARBA00004380"/>
    </source>
</evidence>
<evidence type="ECO:0000256" key="3">
    <source>
        <dbReference type="ARBA" id="ARBA00018132"/>
    </source>
</evidence>
<dbReference type="Pfam" id="PF19038">
    <property type="entry name" value="Fuz_longin_3"/>
    <property type="match status" value="1"/>
</dbReference>
<evidence type="ECO:0000259" key="6">
    <source>
        <dbReference type="Pfam" id="PF19037"/>
    </source>
</evidence>
<comment type="function">
    <text evidence="4">Required for multiple vacuole delivery pathways including the cytoplasm to vacuole transport (Cvt), autophagy, pexophagy and endocytosis.</text>
</comment>
<name>A0A1E4RUI1_CYBJN</name>
<evidence type="ECO:0000259" key="7">
    <source>
        <dbReference type="Pfam" id="PF19038"/>
    </source>
</evidence>
<dbReference type="PANTHER" id="PTHR13027:SF7">
    <property type="entry name" value="VACUOLAR FUSION PROTEIN MON1 HOMOLOG"/>
    <property type="match status" value="1"/>
</dbReference>
<accession>A0A1E4RUI1</accession>
<proteinExistence type="inferred from homology"/>
<dbReference type="GO" id="GO:0035658">
    <property type="term" value="C:Mon1-Ccz1 complex"/>
    <property type="evidence" value="ECO:0007669"/>
    <property type="project" value="TreeGrafter"/>
</dbReference>
<keyword evidence="4" id="KW-0926">Vacuole</keyword>
<gene>
    <name evidence="8" type="ORF">CYBJADRAFT_118131</name>
</gene>
<dbReference type="Pfam" id="PF19036">
    <property type="entry name" value="Fuz_longin_1"/>
    <property type="match status" value="1"/>
</dbReference>
<dbReference type="RefSeq" id="XP_020067983.1">
    <property type="nucleotide sequence ID" value="XM_020212252.2"/>
</dbReference>
<keyword evidence="4" id="KW-0967">Endosome</keyword>
<dbReference type="InterPro" id="IPR004353">
    <property type="entry name" value="Mon1"/>
</dbReference>
<keyword evidence="9" id="KW-1185">Reference proteome</keyword>
<evidence type="ECO:0000256" key="2">
    <source>
        <dbReference type="ARBA" id="ARBA00008968"/>
    </source>
</evidence>
<dbReference type="STRING" id="983966.A0A1E4RUI1"/>
<evidence type="ECO:0000313" key="8">
    <source>
        <dbReference type="EMBL" id="ODV70944.1"/>
    </source>
</evidence>
<protein>
    <recommendedName>
        <fullName evidence="3 4">Vacuolar fusion protein MON1</fullName>
    </recommendedName>
</protein>
<comment type="similarity">
    <text evidence="2 4">Belongs to the MON1/SAND family.</text>
</comment>
<dbReference type="PRINTS" id="PR01546">
    <property type="entry name" value="YEAST73DUF"/>
</dbReference>
<feature type="domain" description="FUZ/MON1/HPS1 first Longin" evidence="5">
    <location>
        <begin position="1"/>
        <end position="117"/>
    </location>
</feature>
<dbReference type="AlphaFoldDB" id="A0A1E4RUI1"/>
<dbReference type="PANTHER" id="PTHR13027">
    <property type="entry name" value="SAND PROTEIN-RELATED"/>
    <property type="match status" value="1"/>
</dbReference>
<dbReference type="InterPro" id="IPR043972">
    <property type="entry name" value="FUZ/MON1/HPS1_longin_1"/>
</dbReference>
<evidence type="ECO:0000313" key="9">
    <source>
        <dbReference type="Proteomes" id="UP000094389"/>
    </source>
</evidence>
<dbReference type="OrthoDB" id="272411at2759"/>
<dbReference type="GO" id="GO:0006914">
    <property type="term" value="P:autophagy"/>
    <property type="evidence" value="ECO:0007669"/>
    <property type="project" value="UniProtKB-UniRule"/>
</dbReference>
<dbReference type="InterPro" id="IPR043971">
    <property type="entry name" value="FUZ/MON1/HPS1_longin_2"/>
</dbReference>
<comment type="subcellular location">
    <subcellularLocation>
        <location evidence="4">Endosome</location>
        <location evidence="4">Multivesicular body membrane</location>
        <topology evidence="4">Peripheral membrane protein</topology>
    </subcellularLocation>
    <subcellularLocation>
        <location evidence="1 4">Prevacuolar compartment membrane</location>
        <topology evidence="1 4">Peripheral membrane protein</topology>
    </subcellularLocation>
    <subcellularLocation>
        <location evidence="4">Vacuole membrane</location>
        <topology evidence="4">Peripheral membrane protein</topology>
    </subcellularLocation>
</comment>
<feature type="domain" description="FUZ/MON1/HPS1 second Longin" evidence="6">
    <location>
        <begin position="165"/>
        <end position="262"/>
    </location>
</feature>
<feature type="non-terminal residue" evidence="8">
    <location>
        <position position="403"/>
    </location>
</feature>
<feature type="non-terminal residue" evidence="8">
    <location>
        <position position="1"/>
    </location>
</feature>
<keyword evidence="4" id="KW-0653">Protein transport</keyword>
<dbReference type="GeneID" id="30986648"/>
<evidence type="ECO:0000259" key="5">
    <source>
        <dbReference type="Pfam" id="PF19036"/>
    </source>
</evidence>
<dbReference type="OMA" id="QQPFNAK"/>
<dbReference type="GO" id="GO:0032585">
    <property type="term" value="C:multivesicular body membrane"/>
    <property type="evidence" value="ECO:0007669"/>
    <property type="project" value="UniProtKB-SubCell"/>
</dbReference>
<dbReference type="GO" id="GO:0006623">
    <property type="term" value="P:protein targeting to vacuole"/>
    <property type="evidence" value="ECO:0007669"/>
    <property type="project" value="UniProtKB-UniRule"/>
</dbReference>
<dbReference type="Pfam" id="PF19037">
    <property type="entry name" value="Fuz_longin_2"/>
    <property type="match status" value="1"/>
</dbReference>
<sequence>KQFFVLSNAGKPIYSNLLKEEEKTVGYGGIIQTFVDSFLHDGSKLKSFVAGSTRFTILNESPIILMACSKLKEEDSDLLNQLDLLYSFLLSTFSKPHIVRSFQNKESFDLGKHLGRSCVSGLDYLCKEMSSFNPGIMLGALQSIKLKKTIRDKICHSLLHNRSKDILYGVLAAPGGKLINIMRPKTHTLHTTDLQLLFLTVENQSKDQADDEELWLPICLPKFNPNGFLYAYVKYIGQVFLILVSPDKGAFFEVRDIANQMLQDMNKKKIFDALEMSISRGISTVDIPAPLVYHFIYKSKRHLQYVMPTTQSNLANAKHLYKYYLELHSSVNRNNRISISYMRWEHTNSTQLAGIGWTTPKYELFLITGSIVKKDILVKSAKSIVNWCRKHDDRLFVCQGAVF</sequence>
<keyword evidence="4" id="KW-0472">Membrane</keyword>
<keyword evidence="4" id="KW-0813">Transport</keyword>
<feature type="domain" description="FUZ/MON1/HPS1 third Longin" evidence="7">
    <location>
        <begin position="292"/>
        <end position="391"/>
    </location>
</feature>